<gene>
    <name evidence="2" type="ORF">Q5P01_000777</name>
</gene>
<evidence type="ECO:0000256" key="1">
    <source>
        <dbReference type="SAM" id="MobiDB-lite"/>
    </source>
</evidence>
<feature type="compositionally biased region" description="Basic and acidic residues" evidence="1">
    <location>
        <begin position="132"/>
        <end position="143"/>
    </location>
</feature>
<dbReference type="Proteomes" id="UP001187415">
    <property type="component" value="Unassembled WGS sequence"/>
</dbReference>
<evidence type="ECO:0000313" key="2">
    <source>
        <dbReference type="EMBL" id="KAK2813535.1"/>
    </source>
</evidence>
<dbReference type="EMBL" id="JAUPFM010000088">
    <property type="protein sequence ID" value="KAK2813535.1"/>
    <property type="molecule type" value="Genomic_DNA"/>
</dbReference>
<evidence type="ECO:0000313" key="3">
    <source>
        <dbReference type="Proteomes" id="UP001187415"/>
    </source>
</evidence>
<accession>A0AA88LMX9</accession>
<keyword evidence="3" id="KW-1185">Reference proteome</keyword>
<feature type="compositionally biased region" description="Basic and acidic residues" evidence="1">
    <location>
        <begin position="52"/>
        <end position="72"/>
    </location>
</feature>
<feature type="compositionally biased region" description="Basic and acidic residues" evidence="1">
    <location>
        <begin position="25"/>
        <end position="41"/>
    </location>
</feature>
<proteinExistence type="predicted"/>
<reference evidence="2" key="1">
    <citation type="submission" date="2023-07" db="EMBL/GenBank/DDBJ databases">
        <title>Chromosome-level Genome Assembly of Striped Snakehead (Channa striata).</title>
        <authorList>
            <person name="Liu H."/>
        </authorList>
    </citation>
    <scope>NUCLEOTIDE SEQUENCE</scope>
    <source>
        <strain evidence="2">Gz</strain>
        <tissue evidence="2">Muscle</tissue>
    </source>
</reference>
<sequence length="371" mass="39837">MSRARPAPGAASGTTVDPVSLVEPESSRPVESRHELGDRASRHLRTTAVERAAADGELGHLRGRGRKDTAFVRREDSETSFARVGGKRCGSAVASDRPSRTSGAPAEPAAVEERNLVSSSRVGCGGGRRNRRGDGDPGQRAESEEAMFMESVVELSRALARNAPGIFAGPSRGLCSKCSAAAGWCVFSAALLLKDCTPASEWAPSQPPHSKERFVAQVLLLPRRCSQVLARARWTEKLADLPRGRGSRWDISAGTSGKGTSRRGVRRGALELCVDIADRRLPEYTAEIPTWLAEAGEGSGSGNWAAGARRRSQTAGFTAPLRALEETRQTGRFRDAARSAVIRNLVLRLKAKVLGERGSKSRVELRAHRSK</sequence>
<feature type="region of interest" description="Disordered" evidence="1">
    <location>
        <begin position="89"/>
        <end position="143"/>
    </location>
</feature>
<name>A0AA88LMX9_CHASR</name>
<dbReference type="AlphaFoldDB" id="A0AA88LMX9"/>
<comment type="caution">
    <text evidence="2">The sequence shown here is derived from an EMBL/GenBank/DDBJ whole genome shotgun (WGS) entry which is preliminary data.</text>
</comment>
<protein>
    <submittedName>
        <fullName evidence="2">Uncharacterized protein</fullName>
    </submittedName>
</protein>
<organism evidence="2 3">
    <name type="scientific">Channa striata</name>
    <name type="common">Snakehead murrel</name>
    <name type="synonym">Ophicephalus striatus</name>
    <dbReference type="NCBI Taxonomy" id="64152"/>
    <lineage>
        <taxon>Eukaryota</taxon>
        <taxon>Metazoa</taxon>
        <taxon>Chordata</taxon>
        <taxon>Craniata</taxon>
        <taxon>Vertebrata</taxon>
        <taxon>Euteleostomi</taxon>
        <taxon>Actinopterygii</taxon>
        <taxon>Neopterygii</taxon>
        <taxon>Teleostei</taxon>
        <taxon>Neoteleostei</taxon>
        <taxon>Acanthomorphata</taxon>
        <taxon>Anabantaria</taxon>
        <taxon>Anabantiformes</taxon>
        <taxon>Channoidei</taxon>
        <taxon>Channidae</taxon>
        <taxon>Channa</taxon>
    </lineage>
</organism>
<feature type="region of interest" description="Disordered" evidence="1">
    <location>
        <begin position="1"/>
        <end position="72"/>
    </location>
</feature>